<dbReference type="SUPFAM" id="SSF54695">
    <property type="entry name" value="POZ domain"/>
    <property type="match status" value="2"/>
</dbReference>
<evidence type="ECO:0000256" key="4">
    <source>
        <dbReference type="HAMAP-Rule" id="MF_03135"/>
    </source>
</evidence>
<keyword evidence="3 4" id="KW-0648">Protein biosynthesis</keyword>
<dbReference type="InterPro" id="IPR036402">
    <property type="entry name" value="EF-Ts_dimer_sf"/>
</dbReference>
<proteinExistence type="inferred from homology"/>
<dbReference type="InterPro" id="IPR018101">
    <property type="entry name" value="Transl_elong_Ts_CS"/>
</dbReference>
<dbReference type="NCBIfam" id="TIGR00116">
    <property type="entry name" value="tsf"/>
    <property type="match status" value="1"/>
</dbReference>
<dbReference type="GO" id="GO:0005739">
    <property type="term" value="C:mitochondrion"/>
    <property type="evidence" value="ECO:0007669"/>
    <property type="project" value="UniProtKB-SubCell"/>
</dbReference>
<dbReference type="FunFam" id="1.10.8.10:FF:000001">
    <property type="entry name" value="Elongation factor Ts"/>
    <property type="match status" value="1"/>
</dbReference>
<dbReference type="PANTHER" id="PTHR11741">
    <property type="entry name" value="ELONGATION FACTOR TS"/>
    <property type="match status" value="1"/>
</dbReference>
<dbReference type="HAMAP" id="MF_00050">
    <property type="entry name" value="EF_Ts"/>
    <property type="match status" value="1"/>
</dbReference>
<dbReference type="PROSITE" id="PS01127">
    <property type="entry name" value="EF_TS_2"/>
    <property type="match status" value="1"/>
</dbReference>
<comment type="function">
    <text evidence="4 5">Associates with the EF-Tu.GDP complex and induces the exchange of GDP to GTP. It remains bound to the aminoacyl-tRNA.EF-Tu.GTP complex up to the GTP hydrolysis stage on the ribosome.</text>
</comment>
<dbReference type="AlphaFoldDB" id="A0AAW1T7K2"/>
<evidence type="ECO:0000256" key="1">
    <source>
        <dbReference type="ARBA" id="ARBA00005532"/>
    </source>
</evidence>
<accession>A0AAW1T7K2</accession>
<dbReference type="SUPFAM" id="SSF54713">
    <property type="entry name" value="Elongation factor Ts (EF-Ts), dimerisation domain"/>
    <property type="match status" value="1"/>
</dbReference>
<dbReference type="InterPro" id="IPR009060">
    <property type="entry name" value="UBA-like_sf"/>
</dbReference>
<comment type="caution">
    <text evidence="8">The sequence shown here is derived from an EMBL/GenBank/DDBJ whole genome shotgun (WGS) entry which is preliminary data.</text>
</comment>
<dbReference type="Proteomes" id="UP001485043">
    <property type="component" value="Unassembled WGS sequence"/>
</dbReference>
<evidence type="ECO:0000313" key="9">
    <source>
        <dbReference type="Proteomes" id="UP001485043"/>
    </source>
</evidence>
<dbReference type="PANTHER" id="PTHR11741:SF0">
    <property type="entry name" value="ELONGATION FACTOR TS, MITOCHONDRIAL"/>
    <property type="match status" value="1"/>
</dbReference>
<dbReference type="SUPFAM" id="SSF46934">
    <property type="entry name" value="UBA-like"/>
    <property type="match status" value="1"/>
</dbReference>
<keyword evidence="4" id="KW-0496">Mitochondrion</keyword>
<evidence type="ECO:0000256" key="5">
    <source>
        <dbReference type="RuleBase" id="RU000642"/>
    </source>
</evidence>
<evidence type="ECO:0000259" key="7">
    <source>
        <dbReference type="Pfam" id="PF00889"/>
    </source>
</evidence>
<dbReference type="InterPro" id="IPR011333">
    <property type="entry name" value="SKP1/BTB/POZ_sf"/>
</dbReference>
<protein>
    <recommendedName>
        <fullName evidence="4">Elongation factor Ts, mitochondrial</fullName>
        <shortName evidence="4">EF-Ts</shortName>
        <shortName evidence="4">EF-TsMt</shortName>
    </recommendedName>
</protein>
<dbReference type="Gene3D" id="3.30.479.20">
    <property type="entry name" value="Elongation factor Ts, dimerisation domain"/>
    <property type="match status" value="2"/>
</dbReference>
<name>A0AAW1T7K2_9CHLO</name>
<dbReference type="InterPro" id="IPR014039">
    <property type="entry name" value="Transl_elong_EFTs/EF1B_dimer"/>
</dbReference>
<dbReference type="Gene3D" id="3.30.710.10">
    <property type="entry name" value="Potassium Channel Kv1.1, Chain A"/>
    <property type="match status" value="2"/>
</dbReference>
<feature type="region of interest" description="Disordered" evidence="6">
    <location>
        <begin position="207"/>
        <end position="262"/>
    </location>
</feature>
<dbReference type="Gene3D" id="1.10.286.20">
    <property type="match status" value="1"/>
</dbReference>
<evidence type="ECO:0000256" key="6">
    <source>
        <dbReference type="SAM" id="MobiDB-lite"/>
    </source>
</evidence>
<evidence type="ECO:0000256" key="2">
    <source>
        <dbReference type="ARBA" id="ARBA00022768"/>
    </source>
</evidence>
<keyword evidence="2 4" id="KW-0251">Elongation factor</keyword>
<dbReference type="EMBL" id="JALJOV010000301">
    <property type="protein sequence ID" value="KAK9864936.1"/>
    <property type="molecule type" value="Genomic_DNA"/>
</dbReference>
<evidence type="ECO:0000313" key="8">
    <source>
        <dbReference type="EMBL" id="KAK9864936.1"/>
    </source>
</evidence>
<dbReference type="GO" id="GO:0070125">
    <property type="term" value="P:mitochondrial translational elongation"/>
    <property type="evidence" value="ECO:0007669"/>
    <property type="project" value="TreeGrafter"/>
</dbReference>
<comment type="subcellular location">
    <subcellularLocation>
        <location evidence="4">Mitochondrion</location>
    </subcellularLocation>
</comment>
<keyword evidence="9" id="KW-1185">Reference proteome</keyword>
<gene>
    <name evidence="4" type="primary">EFTS</name>
    <name evidence="8" type="ORF">WJX84_006637</name>
</gene>
<reference evidence="8 9" key="1">
    <citation type="journal article" date="2024" name="Nat. Commun.">
        <title>Phylogenomics reveals the evolutionary origins of lichenization in chlorophyte algae.</title>
        <authorList>
            <person name="Puginier C."/>
            <person name="Libourel C."/>
            <person name="Otte J."/>
            <person name="Skaloud P."/>
            <person name="Haon M."/>
            <person name="Grisel S."/>
            <person name="Petersen M."/>
            <person name="Berrin J.G."/>
            <person name="Delaux P.M."/>
            <person name="Dal Grande F."/>
            <person name="Keller J."/>
        </authorList>
    </citation>
    <scope>NUCLEOTIDE SEQUENCE [LARGE SCALE GENOMIC DNA]</scope>
    <source>
        <strain evidence="8 9">SAG 2523</strain>
    </source>
</reference>
<sequence>MDEVKDMAMQQQSISKQLAYIVRGCEVPGLAGSIPRQVFEAEPNSVLNRMFNGEWAYAQDDQGRALVNSNLTHWPQILDWLSFGAVPAIPSQAFIAECKYWQLDNLLRAVELADIQGICFCEPDNHSFELKPFHKDGRNGFRLQGRICRFIPRLEEANPICVPFSAYGTDWQLEVKKAGAFLVLVKGPPSASQELAYRWSSILRMRGPGGRPGHGSRAEAPATTDMLADDAEPRTLQTKSGAVADSESASESGQQRPIDDQDKTIAQIAAQLAATTRKERDACKEITEALTKEHSLKRKRLQDDFAKEKQQIQKRHRAEMTEAKDMTLRRQSISKQLAFIVRGYEAPGLAGSVPSQIFEAEPNSVLNRMFTGEWAYAQDDKGRALVNSDPAHWPQILNWLSFGAVPASPSPAFIAECRYWQLQNLLQALETADVRGSRFDKRDNHSFEVTPFHKDGRNGFRLEGHICQVVHRLEEATPICVPFSAYGTDWQFEIKKAGAHLHLMKGPPCKQPDVTIQFGPAHSPCYAAAASNLQLIKALREKSGAPMAEVKAALEEATWDEESAYQALRQKGLAAVSKKASRLAAEGLIGICTKRGMAAIAEVNCETDFVARNDAFRSLVSSVAASALHVSRDQSGDGQDIISIRPDELLDEQVEGTSIADRVSDTAAAIRENLALRRAFRMVCPGGVIASYLHSSPVPGLGRIGCLVALSTPSGPITEPNVERLQAFGGKLAMHIAAMKPLYLDRTSVPGSAVAAERKVLEEQASKTKKPPEVIEKMVTGRLQKFYQEVCLLEQTFVVDNSMTIKAALKRHGEEAGIGGLDLQSYIRLQVGEGLERDGNMTFAEEVAKTVSQAS</sequence>
<dbReference type="GO" id="GO:0003746">
    <property type="term" value="F:translation elongation factor activity"/>
    <property type="evidence" value="ECO:0007669"/>
    <property type="project" value="UniProtKB-UniRule"/>
</dbReference>
<dbReference type="InterPro" id="IPR001816">
    <property type="entry name" value="Transl_elong_EFTs/EF1B"/>
</dbReference>
<organism evidence="8 9">
    <name type="scientific">Apatococcus fuscideae</name>
    <dbReference type="NCBI Taxonomy" id="2026836"/>
    <lineage>
        <taxon>Eukaryota</taxon>
        <taxon>Viridiplantae</taxon>
        <taxon>Chlorophyta</taxon>
        <taxon>core chlorophytes</taxon>
        <taxon>Trebouxiophyceae</taxon>
        <taxon>Chlorellales</taxon>
        <taxon>Chlorellaceae</taxon>
        <taxon>Apatococcus</taxon>
    </lineage>
</organism>
<dbReference type="Pfam" id="PF00889">
    <property type="entry name" value="EF_TS"/>
    <property type="match status" value="1"/>
</dbReference>
<dbReference type="CDD" id="cd14275">
    <property type="entry name" value="UBA_EF-Ts"/>
    <property type="match status" value="1"/>
</dbReference>
<dbReference type="Gene3D" id="1.10.8.10">
    <property type="entry name" value="DNA helicase RuvA subunit, C-terminal domain"/>
    <property type="match status" value="1"/>
</dbReference>
<comment type="similarity">
    <text evidence="1 4 5">Belongs to the EF-Ts family.</text>
</comment>
<feature type="domain" description="Translation elongation factor EFTs/EF1B dimerisation" evidence="7">
    <location>
        <begin position="598"/>
        <end position="833"/>
    </location>
</feature>
<evidence type="ECO:0000256" key="3">
    <source>
        <dbReference type="ARBA" id="ARBA00022917"/>
    </source>
</evidence>